<comment type="caution">
    <text evidence="9">The sequence shown here is derived from an EMBL/GenBank/DDBJ whole genome shotgun (WGS) entry which is preliminary data.</text>
</comment>
<dbReference type="InterPro" id="IPR001320">
    <property type="entry name" value="Iontro_rcpt_C"/>
</dbReference>
<feature type="domain" description="Ionotropic glutamate receptor C-terminal" evidence="8">
    <location>
        <begin position="48"/>
        <end position="285"/>
    </location>
</feature>
<dbReference type="SMART" id="SM00062">
    <property type="entry name" value="PBPb"/>
    <property type="match status" value="1"/>
</dbReference>
<evidence type="ECO:0000256" key="4">
    <source>
        <dbReference type="RuleBase" id="RU003744"/>
    </source>
</evidence>
<dbReference type="RefSeq" id="WP_252809425.1">
    <property type="nucleotide sequence ID" value="NZ_BAAABM010000010.1"/>
</dbReference>
<dbReference type="PROSITE" id="PS01039">
    <property type="entry name" value="SBP_BACTERIAL_3"/>
    <property type="match status" value="1"/>
</dbReference>
<evidence type="ECO:0000313" key="9">
    <source>
        <dbReference type="EMBL" id="GAA0328215.1"/>
    </source>
</evidence>
<dbReference type="Pfam" id="PF00497">
    <property type="entry name" value="SBP_bac_3"/>
    <property type="match status" value="1"/>
</dbReference>
<sequence length="298" mass="31026">MHSGLRRHAIGAGISVLAAAVALSACNAKTTSRGSKSALDTIKKNGKIVIATDASYAPNEFKQNGQIVGFDVDLGTAIAKKLGVKAEFQDVKFDNILPALQSKKYDIGMSSFTDNKQREASFDFVTYFTAGTGLMVKAGNPEKLSPDDLSLCGKKIAVEKGTTQEDELTPKSAAKPDAGARLDKCKQGGKPAPTKISLDDQNAANLALGNGRADAVLADSPVAAYAAKESGGKFVIAGNAYDTAPYGVAVPKNENDLRDGILKAVKDLIADGTYKQLTEKWGISSGALTDPKVNGASG</sequence>
<feature type="domain" description="Solute-binding protein family 3/N-terminal" evidence="7">
    <location>
        <begin position="47"/>
        <end position="285"/>
    </location>
</feature>
<dbReference type="InterPro" id="IPR001638">
    <property type="entry name" value="Solute-binding_3/MltF_N"/>
</dbReference>
<accession>A0ABN0W8E7</accession>
<evidence type="ECO:0000256" key="1">
    <source>
        <dbReference type="ARBA" id="ARBA00004196"/>
    </source>
</evidence>
<dbReference type="Proteomes" id="UP001501822">
    <property type="component" value="Unassembled WGS sequence"/>
</dbReference>
<dbReference type="PANTHER" id="PTHR35936">
    <property type="entry name" value="MEMBRANE-BOUND LYTIC MUREIN TRANSGLYCOSYLASE F"/>
    <property type="match status" value="1"/>
</dbReference>
<dbReference type="CDD" id="cd01004">
    <property type="entry name" value="PBP2_MidA_like"/>
    <property type="match status" value="1"/>
</dbReference>
<feature type="chain" id="PRO_5045586850" evidence="6">
    <location>
        <begin position="25"/>
        <end position="298"/>
    </location>
</feature>
<feature type="region of interest" description="Disordered" evidence="5">
    <location>
        <begin position="162"/>
        <end position="191"/>
    </location>
</feature>
<evidence type="ECO:0000313" key="10">
    <source>
        <dbReference type="Proteomes" id="UP001501822"/>
    </source>
</evidence>
<dbReference type="InterPro" id="IPR018313">
    <property type="entry name" value="SBP_3_CS"/>
</dbReference>
<dbReference type="PANTHER" id="PTHR35936:SF17">
    <property type="entry name" value="ARGININE-BINDING EXTRACELLULAR PROTEIN ARTP"/>
    <property type="match status" value="1"/>
</dbReference>
<comment type="subcellular location">
    <subcellularLocation>
        <location evidence="1">Cell envelope</location>
    </subcellularLocation>
</comment>
<comment type="similarity">
    <text evidence="2 4">Belongs to the bacterial solute-binding protein 3 family.</text>
</comment>
<gene>
    <name evidence="9" type="ORF">GCM10010151_17680</name>
</gene>
<dbReference type="EMBL" id="BAAABM010000010">
    <property type="protein sequence ID" value="GAA0328215.1"/>
    <property type="molecule type" value="Genomic_DNA"/>
</dbReference>
<proteinExistence type="inferred from homology"/>
<evidence type="ECO:0000259" key="8">
    <source>
        <dbReference type="SMART" id="SM00079"/>
    </source>
</evidence>
<name>A0ABN0W8E7_9ACTN</name>
<evidence type="ECO:0000256" key="2">
    <source>
        <dbReference type="ARBA" id="ARBA00010333"/>
    </source>
</evidence>
<evidence type="ECO:0000256" key="5">
    <source>
        <dbReference type="SAM" id="MobiDB-lite"/>
    </source>
</evidence>
<dbReference type="SUPFAM" id="SSF53850">
    <property type="entry name" value="Periplasmic binding protein-like II"/>
    <property type="match status" value="1"/>
</dbReference>
<keyword evidence="3 6" id="KW-0732">Signal</keyword>
<dbReference type="PROSITE" id="PS51257">
    <property type="entry name" value="PROKAR_LIPOPROTEIN"/>
    <property type="match status" value="1"/>
</dbReference>
<organism evidence="9 10">
    <name type="scientific">Actinoallomurus spadix</name>
    <dbReference type="NCBI Taxonomy" id="79912"/>
    <lineage>
        <taxon>Bacteria</taxon>
        <taxon>Bacillati</taxon>
        <taxon>Actinomycetota</taxon>
        <taxon>Actinomycetes</taxon>
        <taxon>Streptosporangiales</taxon>
        <taxon>Thermomonosporaceae</taxon>
        <taxon>Actinoallomurus</taxon>
    </lineage>
</organism>
<keyword evidence="10" id="KW-1185">Reference proteome</keyword>
<evidence type="ECO:0000256" key="6">
    <source>
        <dbReference type="SAM" id="SignalP"/>
    </source>
</evidence>
<dbReference type="SMART" id="SM00079">
    <property type="entry name" value="PBPe"/>
    <property type="match status" value="1"/>
</dbReference>
<feature type="signal peptide" evidence="6">
    <location>
        <begin position="1"/>
        <end position="24"/>
    </location>
</feature>
<reference evidence="9 10" key="1">
    <citation type="journal article" date="2019" name="Int. J. Syst. Evol. Microbiol.">
        <title>The Global Catalogue of Microorganisms (GCM) 10K type strain sequencing project: providing services to taxonomists for standard genome sequencing and annotation.</title>
        <authorList>
            <consortium name="The Broad Institute Genomics Platform"/>
            <consortium name="The Broad Institute Genome Sequencing Center for Infectious Disease"/>
            <person name="Wu L."/>
            <person name="Ma J."/>
        </authorList>
    </citation>
    <scope>NUCLEOTIDE SEQUENCE [LARGE SCALE GENOMIC DNA]</scope>
    <source>
        <strain evidence="9 10">JCM 3146</strain>
    </source>
</reference>
<protein>
    <submittedName>
        <fullName evidence="9">ABC transporter substrate-binding protein</fullName>
    </submittedName>
</protein>
<dbReference type="Gene3D" id="3.40.190.10">
    <property type="entry name" value="Periplasmic binding protein-like II"/>
    <property type="match status" value="2"/>
</dbReference>
<evidence type="ECO:0000259" key="7">
    <source>
        <dbReference type="SMART" id="SM00062"/>
    </source>
</evidence>
<evidence type="ECO:0000256" key="3">
    <source>
        <dbReference type="ARBA" id="ARBA00022729"/>
    </source>
</evidence>